<gene>
    <name evidence="2" type="ORF">GCM10007888_44250</name>
</gene>
<organism evidence="2 3">
    <name type="scientific">Methylobacterium oxalidis</name>
    <dbReference type="NCBI Taxonomy" id="944322"/>
    <lineage>
        <taxon>Bacteria</taxon>
        <taxon>Pseudomonadati</taxon>
        <taxon>Pseudomonadota</taxon>
        <taxon>Alphaproteobacteria</taxon>
        <taxon>Hyphomicrobiales</taxon>
        <taxon>Methylobacteriaceae</taxon>
        <taxon>Methylobacterium</taxon>
    </lineage>
</organism>
<sequence length="128" mass="14015">MLSYIRLDEKDYNLKKANERRNSDLQPCGSLSLVVVASAGQVAGRIGHVRKAHRSSSEESLHLELPCAQKRVSEVTRKLDRGQRDGLNQPMSNDRRRHAKASMAMMIGTPKAAGSSCFCPFASLGGFA</sequence>
<protein>
    <submittedName>
        <fullName evidence="2">Uncharacterized protein</fullName>
    </submittedName>
</protein>
<dbReference type="Proteomes" id="UP001156856">
    <property type="component" value="Unassembled WGS sequence"/>
</dbReference>
<reference evidence="3" key="1">
    <citation type="journal article" date="2019" name="Int. J. Syst. Evol. Microbiol.">
        <title>The Global Catalogue of Microorganisms (GCM) 10K type strain sequencing project: providing services to taxonomists for standard genome sequencing and annotation.</title>
        <authorList>
            <consortium name="The Broad Institute Genomics Platform"/>
            <consortium name="The Broad Institute Genome Sequencing Center for Infectious Disease"/>
            <person name="Wu L."/>
            <person name="Ma J."/>
        </authorList>
    </citation>
    <scope>NUCLEOTIDE SEQUENCE [LARGE SCALE GENOMIC DNA]</scope>
    <source>
        <strain evidence="3">NBRC 107715</strain>
    </source>
</reference>
<evidence type="ECO:0000256" key="1">
    <source>
        <dbReference type="SAM" id="MobiDB-lite"/>
    </source>
</evidence>
<feature type="compositionally biased region" description="Basic and acidic residues" evidence="1">
    <location>
        <begin position="74"/>
        <end position="84"/>
    </location>
</feature>
<feature type="region of interest" description="Disordered" evidence="1">
    <location>
        <begin position="74"/>
        <end position="99"/>
    </location>
</feature>
<comment type="caution">
    <text evidence="2">The sequence shown here is derived from an EMBL/GenBank/DDBJ whole genome shotgun (WGS) entry which is preliminary data.</text>
</comment>
<proteinExistence type="predicted"/>
<keyword evidence="3" id="KW-1185">Reference proteome</keyword>
<dbReference type="EMBL" id="BSPK01000090">
    <property type="protein sequence ID" value="GLS66043.1"/>
    <property type="molecule type" value="Genomic_DNA"/>
</dbReference>
<name>A0ABQ6DPK6_9HYPH</name>
<evidence type="ECO:0000313" key="2">
    <source>
        <dbReference type="EMBL" id="GLS66043.1"/>
    </source>
</evidence>
<evidence type="ECO:0000313" key="3">
    <source>
        <dbReference type="Proteomes" id="UP001156856"/>
    </source>
</evidence>
<accession>A0ABQ6DPK6</accession>